<evidence type="ECO:0000256" key="23">
    <source>
        <dbReference type="PIRSR" id="PIRSR000615-2"/>
    </source>
</evidence>
<dbReference type="InterPro" id="IPR013098">
    <property type="entry name" value="Ig_I-set"/>
</dbReference>
<dbReference type="InterPro" id="IPR017441">
    <property type="entry name" value="Protein_kinase_ATP_BS"/>
</dbReference>
<keyword evidence="17" id="KW-1015">Disulfide bond</keyword>
<evidence type="ECO:0000256" key="25">
    <source>
        <dbReference type="PROSITE-ProRule" id="PRU10141"/>
    </source>
</evidence>
<dbReference type="InterPro" id="IPR031635">
    <property type="entry name" value="NTRK_LRRCT"/>
</dbReference>
<dbReference type="InterPro" id="IPR002011">
    <property type="entry name" value="Tyr_kinase_rcpt_2_CS"/>
</dbReference>
<dbReference type="PRINTS" id="PR01942">
    <property type="entry name" value="NTKRECEPTOR3"/>
</dbReference>
<dbReference type="GO" id="GO:0004714">
    <property type="term" value="F:transmembrane receptor protein tyrosine kinase activity"/>
    <property type="evidence" value="ECO:0007669"/>
    <property type="project" value="UniProtKB-EC"/>
</dbReference>
<dbReference type="SUPFAM" id="SSF48726">
    <property type="entry name" value="Immunoglobulin"/>
    <property type="match status" value="1"/>
</dbReference>
<dbReference type="GO" id="GO:0007169">
    <property type="term" value="P:cell surface receptor protein tyrosine kinase signaling pathway"/>
    <property type="evidence" value="ECO:0007669"/>
    <property type="project" value="InterPro"/>
</dbReference>
<dbReference type="InterPro" id="IPR000719">
    <property type="entry name" value="Prot_kinase_dom"/>
</dbReference>
<dbReference type="PROSITE" id="PS00107">
    <property type="entry name" value="PROTEIN_KINASE_ATP"/>
    <property type="match status" value="1"/>
</dbReference>
<dbReference type="GO" id="GO:0043235">
    <property type="term" value="C:receptor complex"/>
    <property type="evidence" value="ECO:0007669"/>
    <property type="project" value="TreeGrafter"/>
</dbReference>
<keyword evidence="18 26" id="KW-0675">Receptor</keyword>
<feature type="binding site" evidence="24">
    <location>
        <position position="551"/>
    </location>
    <ligand>
        <name>Mg(2+)</name>
        <dbReference type="ChEBI" id="CHEBI:18420"/>
    </ligand>
</feature>
<dbReference type="InterPro" id="IPR007110">
    <property type="entry name" value="Ig-like_dom"/>
</dbReference>
<dbReference type="Pfam" id="PF00047">
    <property type="entry name" value="ig"/>
    <property type="match status" value="1"/>
</dbReference>
<dbReference type="FunFam" id="3.30.200.20:FF:000033">
    <property type="entry name" value="Tyrosine-protein kinase receptor"/>
    <property type="match status" value="1"/>
</dbReference>
<dbReference type="InterPro" id="IPR050122">
    <property type="entry name" value="RTK"/>
</dbReference>
<feature type="domain" description="Ig-like" evidence="29">
    <location>
        <begin position="78"/>
        <end position="132"/>
    </location>
</feature>
<dbReference type="CDD" id="cd05094">
    <property type="entry name" value="PTKc_TrkC"/>
    <property type="match status" value="1"/>
</dbReference>
<feature type="binding site" evidence="23">
    <location>
        <position position="550"/>
    </location>
    <ligand>
        <name>ATP</name>
        <dbReference type="ChEBI" id="CHEBI:30616"/>
    </ligand>
</feature>
<gene>
    <name evidence="30" type="ORF">N341_00996</name>
</gene>
<keyword evidence="10" id="KW-0418">Kinase</keyword>
<dbReference type="InterPro" id="IPR008266">
    <property type="entry name" value="Tyr_kinase_AS"/>
</dbReference>
<evidence type="ECO:0000256" key="24">
    <source>
        <dbReference type="PIRSR" id="PIRSR000615-3"/>
    </source>
</evidence>
<evidence type="ECO:0000256" key="14">
    <source>
        <dbReference type="ARBA" id="ARBA00022989"/>
    </source>
</evidence>
<dbReference type="InterPro" id="IPR000483">
    <property type="entry name" value="Cys-rich_flank_reg_C"/>
</dbReference>
<dbReference type="Proteomes" id="UP000054190">
    <property type="component" value="Unassembled WGS sequence"/>
</dbReference>
<dbReference type="PROSITE" id="PS00109">
    <property type="entry name" value="PROTEIN_KINASE_TYR"/>
    <property type="match status" value="1"/>
</dbReference>
<evidence type="ECO:0000256" key="2">
    <source>
        <dbReference type="ARBA" id="ARBA00022473"/>
    </source>
</evidence>
<feature type="binding site" evidence="23">
    <location>
        <begin position="412"/>
        <end position="419"/>
    </location>
    <ligand>
        <name>ATP</name>
        <dbReference type="ChEBI" id="CHEBI:30616"/>
    </ligand>
</feature>
<keyword evidence="12 23" id="KW-0067">ATP-binding</keyword>
<evidence type="ECO:0000256" key="16">
    <source>
        <dbReference type="ARBA" id="ARBA00023137"/>
    </source>
</evidence>
<feature type="active site" description="Proton acceptor" evidence="22">
    <location>
        <position position="546"/>
    </location>
</feature>
<dbReference type="SMART" id="SM00219">
    <property type="entry name" value="TyrKc"/>
    <property type="match status" value="1"/>
</dbReference>
<evidence type="ECO:0000256" key="21">
    <source>
        <dbReference type="ARBA" id="ARBA00051243"/>
    </source>
</evidence>
<evidence type="ECO:0000256" key="3">
    <source>
        <dbReference type="ARBA" id="ARBA00022553"/>
    </source>
</evidence>
<keyword evidence="14 27" id="KW-1133">Transmembrane helix</keyword>
<evidence type="ECO:0000256" key="20">
    <source>
        <dbReference type="ARBA" id="ARBA00023319"/>
    </source>
</evidence>
<evidence type="ECO:0000256" key="6">
    <source>
        <dbReference type="ARBA" id="ARBA00022692"/>
    </source>
</evidence>
<evidence type="ECO:0000256" key="1">
    <source>
        <dbReference type="ARBA" id="ARBA00004479"/>
    </source>
</evidence>
<keyword evidence="7" id="KW-0732">Signal</keyword>
<comment type="subcellular location">
    <subcellularLocation>
        <location evidence="1">Membrane</location>
        <topology evidence="1">Single-pass type I membrane protein</topology>
    </subcellularLocation>
</comment>
<dbReference type="InterPro" id="IPR032675">
    <property type="entry name" value="LRR_dom_sf"/>
</dbReference>
<keyword evidence="31" id="KW-1185">Reference proteome</keyword>
<dbReference type="GO" id="GO:0030154">
    <property type="term" value="P:cell differentiation"/>
    <property type="evidence" value="ECO:0007669"/>
    <property type="project" value="UniProtKB-KW"/>
</dbReference>
<dbReference type="PRINTS" id="PR00109">
    <property type="entry name" value="TYRKINASE"/>
</dbReference>
<keyword evidence="16" id="KW-0829">Tyrosine-protein kinase</keyword>
<evidence type="ECO:0000256" key="15">
    <source>
        <dbReference type="ARBA" id="ARBA00023136"/>
    </source>
</evidence>
<keyword evidence="13" id="KW-0524">Neurogenesis</keyword>
<keyword evidence="6 26" id="KW-0812">Transmembrane</keyword>
<evidence type="ECO:0000256" key="8">
    <source>
        <dbReference type="ARBA" id="ARBA00022737"/>
    </source>
</evidence>
<keyword evidence="9 23" id="KW-0547">Nucleotide-binding</keyword>
<dbReference type="InterPro" id="IPR036179">
    <property type="entry name" value="Ig-like_dom_sf"/>
</dbReference>
<keyword evidence="11" id="KW-0221">Differentiation</keyword>
<dbReference type="GO" id="GO:0005524">
    <property type="term" value="F:ATP binding"/>
    <property type="evidence" value="ECO:0007669"/>
    <property type="project" value="UniProtKB-UniRule"/>
</dbReference>
<proteinExistence type="inferred from homology"/>
<protein>
    <recommendedName>
        <fullName evidence="26">Tyrosine-protein kinase receptor</fullName>
        <ecNumber evidence="26">2.7.10.1</ecNumber>
    </recommendedName>
</protein>
<feature type="non-terminal residue" evidence="30">
    <location>
        <position position="1"/>
    </location>
</feature>
<organism evidence="30 31">
    <name type="scientific">Tyto alba</name>
    <name type="common">Barn owl</name>
    <dbReference type="NCBI Taxonomy" id="56313"/>
    <lineage>
        <taxon>Eukaryota</taxon>
        <taxon>Metazoa</taxon>
        <taxon>Chordata</taxon>
        <taxon>Craniata</taxon>
        <taxon>Vertebrata</taxon>
        <taxon>Euteleostomi</taxon>
        <taxon>Archelosauria</taxon>
        <taxon>Archosauria</taxon>
        <taxon>Dinosauria</taxon>
        <taxon>Saurischia</taxon>
        <taxon>Theropoda</taxon>
        <taxon>Coelurosauria</taxon>
        <taxon>Aves</taxon>
        <taxon>Neognathae</taxon>
        <taxon>Neoaves</taxon>
        <taxon>Telluraves</taxon>
        <taxon>Strigiformes</taxon>
        <taxon>Tytonidae</taxon>
        <taxon>Tyto</taxon>
    </lineage>
</organism>
<dbReference type="GO" id="GO:0046872">
    <property type="term" value="F:metal ion binding"/>
    <property type="evidence" value="ECO:0007669"/>
    <property type="project" value="UniProtKB-KW"/>
</dbReference>
<evidence type="ECO:0000256" key="22">
    <source>
        <dbReference type="PIRSR" id="PIRSR000615-1"/>
    </source>
</evidence>
<dbReference type="EC" id="2.7.10.1" evidence="26"/>
<keyword evidence="8" id="KW-0677">Repeat</keyword>
<dbReference type="InterPro" id="IPR020635">
    <property type="entry name" value="Tyr_kinase_cat_dom"/>
</dbReference>
<evidence type="ECO:0000256" key="12">
    <source>
        <dbReference type="ARBA" id="ARBA00022840"/>
    </source>
</evidence>
<dbReference type="GO" id="GO:0005030">
    <property type="term" value="F:neurotrophin receptor activity"/>
    <property type="evidence" value="ECO:0007669"/>
    <property type="project" value="InterPro"/>
</dbReference>
<keyword evidence="19" id="KW-0325">Glycoprotein</keyword>
<dbReference type="PANTHER" id="PTHR24416:SF66">
    <property type="entry name" value="NT-3 GROWTH FACTOR RECEPTOR"/>
    <property type="match status" value="1"/>
</dbReference>
<dbReference type="InterPro" id="IPR013783">
    <property type="entry name" value="Ig-like_fold"/>
</dbReference>
<keyword evidence="20" id="KW-0393">Immunoglobulin domain</keyword>
<feature type="transmembrane region" description="Helical" evidence="27">
    <location>
        <begin position="297"/>
        <end position="320"/>
    </location>
</feature>
<evidence type="ECO:0000313" key="31">
    <source>
        <dbReference type="Proteomes" id="UP000054190"/>
    </source>
</evidence>
<dbReference type="PROSITE" id="PS50011">
    <property type="entry name" value="PROTEIN_KINASE_DOM"/>
    <property type="match status" value="1"/>
</dbReference>
<dbReference type="PANTHER" id="PTHR24416">
    <property type="entry name" value="TYROSINE-PROTEIN KINASE RECEPTOR"/>
    <property type="match status" value="1"/>
</dbReference>
<feature type="binding site" evidence="23 25">
    <location>
        <position position="439"/>
    </location>
    <ligand>
        <name>ATP</name>
        <dbReference type="ChEBI" id="CHEBI:30616"/>
    </ligand>
</feature>
<dbReference type="FunFam" id="2.60.40.10:FF:000265">
    <property type="entry name" value="Tyrosine-protein kinase receptor"/>
    <property type="match status" value="1"/>
</dbReference>
<dbReference type="Gene3D" id="2.60.40.10">
    <property type="entry name" value="Immunoglobulins"/>
    <property type="match status" value="2"/>
</dbReference>
<evidence type="ECO:0000256" key="9">
    <source>
        <dbReference type="ARBA" id="ARBA00022741"/>
    </source>
</evidence>
<dbReference type="SUPFAM" id="SSF52058">
    <property type="entry name" value="L domain-like"/>
    <property type="match status" value="1"/>
</dbReference>
<accession>A0A093FI94</accession>
<keyword evidence="4" id="KW-0433">Leucine-rich repeat</keyword>
<evidence type="ECO:0000256" key="13">
    <source>
        <dbReference type="ARBA" id="ARBA00022902"/>
    </source>
</evidence>
<name>A0A093FI94_TYTAL</name>
<reference evidence="30 31" key="1">
    <citation type="submission" date="2014-04" db="EMBL/GenBank/DDBJ databases">
        <title>Genome evolution of avian class.</title>
        <authorList>
            <person name="Zhang G."/>
            <person name="Li C."/>
        </authorList>
    </citation>
    <scope>NUCLEOTIDE SEQUENCE [LARGE SCALE GENOMIC DNA]</scope>
    <source>
        <strain evidence="30">BGI_N341</strain>
    </source>
</reference>
<evidence type="ECO:0000256" key="27">
    <source>
        <dbReference type="SAM" id="Phobius"/>
    </source>
</evidence>
<dbReference type="InterPro" id="IPR020446">
    <property type="entry name" value="NTRK3"/>
</dbReference>
<keyword evidence="15 27" id="KW-0472">Membrane</keyword>
<dbReference type="GO" id="GO:0007399">
    <property type="term" value="P:nervous system development"/>
    <property type="evidence" value="ECO:0007669"/>
    <property type="project" value="UniProtKB-KW"/>
</dbReference>
<dbReference type="GO" id="GO:0005886">
    <property type="term" value="C:plasma membrane"/>
    <property type="evidence" value="ECO:0007669"/>
    <property type="project" value="InterPro"/>
</dbReference>
<sequence length="727" mass="82017">DLSGNRLTTLSWQLFQTLRLFELRLERNLFNCSCDIRWIQLWQEKGEANLQYQELYCMNMDAAIIPLQEMNITQCDLPEISVSHVNLTVREGENAVITCNGSGSPLPDVDWTVADLHSINTHQVRVSGPLCCLRPMWQGVEGTKDFGGCIFNNLNFHCAQRCDVGRDPPRILTLEEPVLHLEHCIAFAVHGNPAPTLHWLHNGQVLRETEIIHMEFYQQGEVSEGCLLFNKPTHYNNGNYTIVATNHLGSANQTIKGHFLEKPFPGQKSSLSNVVGDYEVSPTPPITVTHKPEEDTFGVSIAVGLAAFACVLLVVLFIMINKYGRRSKFGMKGPVAVISGEEDSASPLHHINHGITTPSSLDAGPDTVVIGMTRIPVIENPQYFRQGHNCHKPDTYVQHIKRRDIVLKRELGEGAFGKVFLAECYNLSPTNDKMLVAVKALKDPTLAARKDFQREAELLTNLQHEHIVKFYGVCGDGDPLIMVFEYMKHGDLNKFLRAHGPDAMILVDGQPRQAKGELGLSQMLHIASQIASGMVYLASQHFVHRDLATRNCLVGANLLVKIGDFGMSRDVYSTDYYREGPRPKGQFSAAWQRQRLANRLSSLRFPCAFALTQVGGHTMLPIRWMPPESIMYRKFTTESDVWSFGVILWEIFTYGKQPWFQLSNTEVIECITQGRVLERPRVCPKEVYDIMLGCWQREPQQRLNIKEIYKILHALGKATPIYLDILG</sequence>
<evidence type="ECO:0000259" key="28">
    <source>
        <dbReference type="PROSITE" id="PS50011"/>
    </source>
</evidence>
<dbReference type="GO" id="GO:0030424">
    <property type="term" value="C:axon"/>
    <property type="evidence" value="ECO:0007669"/>
    <property type="project" value="TreeGrafter"/>
</dbReference>
<keyword evidence="5" id="KW-0808">Transferase</keyword>
<evidence type="ECO:0000256" key="4">
    <source>
        <dbReference type="ARBA" id="ARBA00022614"/>
    </source>
</evidence>
<dbReference type="Gene3D" id="1.10.510.10">
    <property type="entry name" value="Transferase(Phosphotransferase) domain 1"/>
    <property type="match status" value="1"/>
</dbReference>
<feature type="binding site" evidence="23">
    <location>
        <begin position="485"/>
        <end position="491"/>
    </location>
    <ligand>
        <name>ATP</name>
        <dbReference type="ChEBI" id="CHEBI:30616"/>
    </ligand>
</feature>
<evidence type="ECO:0000256" key="26">
    <source>
        <dbReference type="RuleBase" id="RU000312"/>
    </source>
</evidence>
<dbReference type="Pfam" id="PF07714">
    <property type="entry name" value="PK_Tyr_Ser-Thr"/>
    <property type="match status" value="2"/>
</dbReference>
<evidence type="ECO:0000256" key="17">
    <source>
        <dbReference type="ARBA" id="ARBA00023157"/>
    </source>
</evidence>
<keyword evidence="3 26" id="KW-0597">Phosphoprotein</keyword>
<dbReference type="PROSITE" id="PS50835">
    <property type="entry name" value="IG_LIKE"/>
    <property type="match status" value="1"/>
</dbReference>
<dbReference type="GO" id="GO:0051897">
    <property type="term" value="P:positive regulation of phosphatidylinositol 3-kinase/protein kinase B signal transduction"/>
    <property type="evidence" value="ECO:0007669"/>
    <property type="project" value="TreeGrafter"/>
</dbReference>
<dbReference type="SUPFAM" id="SSF56112">
    <property type="entry name" value="Protein kinase-like (PK-like)"/>
    <property type="match status" value="1"/>
</dbReference>
<evidence type="ECO:0000256" key="19">
    <source>
        <dbReference type="ARBA" id="ARBA00023180"/>
    </source>
</evidence>
<dbReference type="Gene3D" id="3.30.200.20">
    <property type="entry name" value="Phosphorylase Kinase, domain 1"/>
    <property type="match status" value="1"/>
</dbReference>
<dbReference type="Pfam" id="PF16920">
    <property type="entry name" value="LRRCT_2"/>
    <property type="match status" value="1"/>
</dbReference>
<evidence type="ECO:0000256" key="7">
    <source>
        <dbReference type="ARBA" id="ARBA00022729"/>
    </source>
</evidence>
<evidence type="ECO:0000259" key="29">
    <source>
        <dbReference type="PROSITE" id="PS50835"/>
    </source>
</evidence>
<dbReference type="PROSITE" id="PS00239">
    <property type="entry name" value="RECEPTOR_TYR_KIN_II"/>
    <property type="match status" value="1"/>
</dbReference>
<evidence type="ECO:0000256" key="18">
    <source>
        <dbReference type="ARBA" id="ARBA00023170"/>
    </source>
</evidence>
<evidence type="ECO:0000256" key="5">
    <source>
        <dbReference type="ARBA" id="ARBA00022679"/>
    </source>
</evidence>
<keyword evidence="24" id="KW-0460">Magnesium</keyword>
<feature type="binding site" evidence="24">
    <location>
        <position position="564"/>
    </location>
    <ligand>
        <name>Mg(2+)</name>
        <dbReference type="ChEBI" id="CHEBI:18420"/>
    </ligand>
</feature>
<dbReference type="InterPro" id="IPR011009">
    <property type="entry name" value="Kinase-like_dom_sf"/>
</dbReference>
<dbReference type="GO" id="GO:1990090">
    <property type="term" value="P:cellular response to nerve growth factor stimulus"/>
    <property type="evidence" value="ECO:0007669"/>
    <property type="project" value="TreeGrafter"/>
</dbReference>
<evidence type="ECO:0000256" key="11">
    <source>
        <dbReference type="ARBA" id="ARBA00022782"/>
    </source>
</evidence>
<dbReference type="InterPro" id="IPR001245">
    <property type="entry name" value="Ser-Thr/Tyr_kinase_cat_dom"/>
</dbReference>
<dbReference type="Pfam" id="PF07679">
    <property type="entry name" value="I-set"/>
    <property type="match status" value="1"/>
</dbReference>
<dbReference type="GO" id="GO:0010976">
    <property type="term" value="P:positive regulation of neuron projection development"/>
    <property type="evidence" value="ECO:0007669"/>
    <property type="project" value="TreeGrafter"/>
</dbReference>
<evidence type="ECO:0000256" key="10">
    <source>
        <dbReference type="ARBA" id="ARBA00022777"/>
    </source>
</evidence>
<dbReference type="Gene3D" id="3.80.10.10">
    <property type="entry name" value="Ribonuclease Inhibitor"/>
    <property type="match status" value="1"/>
</dbReference>
<dbReference type="EMBL" id="KK389984">
    <property type="protein sequence ID" value="KFV53999.1"/>
    <property type="molecule type" value="Genomic_DNA"/>
</dbReference>
<dbReference type="SMART" id="SM00082">
    <property type="entry name" value="LRRCT"/>
    <property type="match status" value="1"/>
</dbReference>
<feature type="domain" description="Protein kinase" evidence="28">
    <location>
        <begin position="405"/>
        <end position="716"/>
    </location>
</feature>
<evidence type="ECO:0000313" key="30">
    <source>
        <dbReference type="EMBL" id="KFV53999.1"/>
    </source>
</evidence>
<feature type="non-terminal residue" evidence="30">
    <location>
        <position position="727"/>
    </location>
</feature>
<dbReference type="InterPro" id="IPR013151">
    <property type="entry name" value="Immunoglobulin_dom"/>
</dbReference>
<keyword evidence="2" id="KW-0217">Developmental protein</keyword>
<comment type="catalytic activity">
    <reaction evidence="21 26">
        <text>L-tyrosyl-[protein] + ATP = O-phospho-L-tyrosyl-[protein] + ADP + H(+)</text>
        <dbReference type="Rhea" id="RHEA:10596"/>
        <dbReference type="Rhea" id="RHEA-COMP:10136"/>
        <dbReference type="Rhea" id="RHEA-COMP:20101"/>
        <dbReference type="ChEBI" id="CHEBI:15378"/>
        <dbReference type="ChEBI" id="CHEBI:30616"/>
        <dbReference type="ChEBI" id="CHEBI:46858"/>
        <dbReference type="ChEBI" id="CHEBI:61978"/>
        <dbReference type="ChEBI" id="CHEBI:456216"/>
        <dbReference type="EC" id="2.7.10.1"/>
    </reaction>
</comment>
<keyword evidence="24" id="KW-0479">Metal-binding</keyword>
<dbReference type="AlphaFoldDB" id="A0A093FI94"/>
<dbReference type="GO" id="GO:0043121">
    <property type="term" value="F:neurotrophin binding"/>
    <property type="evidence" value="ECO:0007669"/>
    <property type="project" value="TreeGrafter"/>
</dbReference>
<comment type="similarity">
    <text evidence="26">Belongs to the protein kinase superfamily. Tyr protein kinase family. Insulin receptor subfamily.</text>
</comment>